<evidence type="ECO:0000313" key="1">
    <source>
        <dbReference type="EMBL" id="OMJ91379.1"/>
    </source>
</evidence>
<proteinExistence type="predicted"/>
<name>A0A1R2CQV0_9CILI</name>
<comment type="caution">
    <text evidence="1">The sequence shown here is derived from an EMBL/GenBank/DDBJ whole genome shotgun (WGS) entry which is preliminary data.</text>
</comment>
<sequence length="416" mass="49291">MDNLVSLFESESNPLKDSMKAVLEQLPNNSDQVKAIFKSLLLVHISKIKDPEERLTWQSLINTLEGLSTQDPATYSFGQMESSQLSKKIRETNVLAELDEKQGSNTRQLKSQNLIPKKANEKERQKALKNAILISLRLRYVESFWIWQMHTGGLDNISFEFYMKNMKQKVFKAWRNYITYYKTKYIKYEKAYKYNDKRTMLVIMMKWAEYIRDQYQEKIKCYISGGNNSDLKRLNYKKPLYKQYRKPDNYCTEESEDSDIVTRDVNANRKKYFTRYSQGKKVSNRADFFNSSKKAELLKIFKGYEEGKKVTVLFDIFFGWKNSVRYRIIGKEVLSLMWRNMAGWGFKGIYMWAIKGPTLNTIKQRYSIDNLSDYELSIKITILEKRLTNLHQHLMTEQITNKALISEKQELMKIYA</sequence>
<keyword evidence="2" id="KW-1185">Reference proteome</keyword>
<reference evidence="1 2" key="1">
    <citation type="submission" date="2016-11" db="EMBL/GenBank/DDBJ databases">
        <title>The macronuclear genome of Stentor coeruleus: a giant cell with tiny introns.</title>
        <authorList>
            <person name="Slabodnick M."/>
            <person name="Ruby J.G."/>
            <person name="Reiff S.B."/>
            <person name="Swart E.C."/>
            <person name="Gosai S."/>
            <person name="Prabakaran S."/>
            <person name="Witkowska E."/>
            <person name="Larue G.E."/>
            <person name="Fisher S."/>
            <person name="Freeman R.M."/>
            <person name="Gunawardena J."/>
            <person name="Chu W."/>
            <person name="Stover N.A."/>
            <person name="Gregory B.D."/>
            <person name="Nowacki M."/>
            <person name="Derisi J."/>
            <person name="Roy S.W."/>
            <person name="Marshall W.F."/>
            <person name="Sood P."/>
        </authorList>
    </citation>
    <scope>NUCLEOTIDE SEQUENCE [LARGE SCALE GENOMIC DNA]</scope>
    <source>
        <strain evidence="1">WM001</strain>
    </source>
</reference>
<dbReference type="EMBL" id="MPUH01000082">
    <property type="protein sequence ID" value="OMJ91379.1"/>
    <property type="molecule type" value="Genomic_DNA"/>
</dbReference>
<protein>
    <submittedName>
        <fullName evidence="1">Uncharacterized protein</fullName>
    </submittedName>
</protein>
<evidence type="ECO:0000313" key="2">
    <source>
        <dbReference type="Proteomes" id="UP000187209"/>
    </source>
</evidence>
<dbReference type="AlphaFoldDB" id="A0A1R2CQV0"/>
<dbReference type="Proteomes" id="UP000187209">
    <property type="component" value="Unassembled WGS sequence"/>
</dbReference>
<accession>A0A1R2CQV0</accession>
<gene>
    <name evidence="1" type="ORF">SteCoe_6058</name>
</gene>
<organism evidence="1 2">
    <name type="scientific">Stentor coeruleus</name>
    <dbReference type="NCBI Taxonomy" id="5963"/>
    <lineage>
        <taxon>Eukaryota</taxon>
        <taxon>Sar</taxon>
        <taxon>Alveolata</taxon>
        <taxon>Ciliophora</taxon>
        <taxon>Postciliodesmatophora</taxon>
        <taxon>Heterotrichea</taxon>
        <taxon>Heterotrichida</taxon>
        <taxon>Stentoridae</taxon>
        <taxon>Stentor</taxon>
    </lineage>
</organism>